<protein>
    <submittedName>
        <fullName evidence="1">Uncharacterized protein</fullName>
    </submittedName>
</protein>
<dbReference type="EMBL" id="BGPR01000613">
    <property type="protein sequence ID" value="GBM28538.1"/>
    <property type="molecule type" value="Genomic_DNA"/>
</dbReference>
<keyword evidence="2" id="KW-1185">Reference proteome</keyword>
<name>A0A4Y2EK55_ARAVE</name>
<proteinExistence type="predicted"/>
<sequence>MNPPWNLVLNSRSSYLEVETAMRPLLKRGRVGLAVRSRLRRHSASVSKPDSTAVCGGLVHVKSDLVQTRSCWCGADAWRWRY</sequence>
<evidence type="ECO:0000313" key="2">
    <source>
        <dbReference type="Proteomes" id="UP000499080"/>
    </source>
</evidence>
<dbReference type="Proteomes" id="UP000499080">
    <property type="component" value="Unassembled WGS sequence"/>
</dbReference>
<gene>
    <name evidence="1" type="ORF">AVEN_70134_1</name>
</gene>
<evidence type="ECO:0000313" key="1">
    <source>
        <dbReference type="EMBL" id="GBM28538.1"/>
    </source>
</evidence>
<accession>A0A4Y2EK55</accession>
<reference evidence="1 2" key="1">
    <citation type="journal article" date="2019" name="Sci. Rep.">
        <title>Orb-weaving spider Araneus ventricosus genome elucidates the spidroin gene catalogue.</title>
        <authorList>
            <person name="Kono N."/>
            <person name="Nakamura H."/>
            <person name="Ohtoshi R."/>
            <person name="Moran D.A.P."/>
            <person name="Shinohara A."/>
            <person name="Yoshida Y."/>
            <person name="Fujiwara M."/>
            <person name="Mori M."/>
            <person name="Tomita M."/>
            <person name="Arakawa K."/>
        </authorList>
    </citation>
    <scope>NUCLEOTIDE SEQUENCE [LARGE SCALE GENOMIC DNA]</scope>
</reference>
<dbReference type="AlphaFoldDB" id="A0A4Y2EK55"/>
<comment type="caution">
    <text evidence="1">The sequence shown here is derived from an EMBL/GenBank/DDBJ whole genome shotgun (WGS) entry which is preliminary data.</text>
</comment>
<organism evidence="1 2">
    <name type="scientific">Araneus ventricosus</name>
    <name type="common">Orbweaver spider</name>
    <name type="synonym">Epeira ventricosa</name>
    <dbReference type="NCBI Taxonomy" id="182803"/>
    <lineage>
        <taxon>Eukaryota</taxon>
        <taxon>Metazoa</taxon>
        <taxon>Ecdysozoa</taxon>
        <taxon>Arthropoda</taxon>
        <taxon>Chelicerata</taxon>
        <taxon>Arachnida</taxon>
        <taxon>Araneae</taxon>
        <taxon>Araneomorphae</taxon>
        <taxon>Entelegynae</taxon>
        <taxon>Araneoidea</taxon>
        <taxon>Araneidae</taxon>
        <taxon>Araneus</taxon>
    </lineage>
</organism>